<accession>A0ABY7FIW4</accession>
<keyword evidence="2" id="KW-1185">Reference proteome</keyword>
<sequence length="129" mass="14919">MLVLVKGILPAETEEEVMFNLKKFVPEKKFLLHFCPGMLSATLSFDTPQDADDVVKHAQNKTFQYQIEKHPAEVLMKCEFSLTTKEVKEIESTEQIETFQSHFKQPIITFKANKDKTISFECKTKFALE</sequence>
<evidence type="ECO:0000313" key="2">
    <source>
        <dbReference type="Proteomes" id="UP001164746"/>
    </source>
</evidence>
<reference evidence="1" key="1">
    <citation type="submission" date="2022-11" db="EMBL/GenBank/DDBJ databases">
        <title>Centuries of genome instability and evolution in soft-shell clam transmissible cancer (bioRxiv).</title>
        <authorList>
            <person name="Hart S.F.M."/>
            <person name="Yonemitsu M.A."/>
            <person name="Giersch R.M."/>
            <person name="Beal B.F."/>
            <person name="Arriagada G."/>
            <person name="Davis B.W."/>
            <person name="Ostrander E.A."/>
            <person name="Goff S.P."/>
            <person name="Metzger M.J."/>
        </authorList>
    </citation>
    <scope>NUCLEOTIDE SEQUENCE</scope>
    <source>
        <strain evidence="1">MELC-2E11</strain>
        <tissue evidence="1">Siphon/mantle</tissue>
    </source>
</reference>
<organism evidence="1 2">
    <name type="scientific">Mya arenaria</name>
    <name type="common">Soft-shell clam</name>
    <dbReference type="NCBI Taxonomy" id="6604"/>
    <lineage>
        <taxon>Eukaryota</taxon>
        <taxon>Metazoa</taxon>
        <taxon>Spiralia</taxon>
        <taxon>Lophotrochozoa</taxon>
        <taxon>Mollusca</taxon>
        <taxon>Bivalvia</taxon>
        <taxon>Autobranchia</taxon>
        <taxon>Heteroconchia</taxon>
        <taxon>Euheterodonta</taxon>
        <taxon>Imparidentia</taxon>
        <taxon>Neoheterodontei</taxon>
        <taxon>Myida</taxon>
        <taxon>Myoidea</taxon>
        <taxon>Myidae</taxon>
        <taxon>Mya</taxon>
    </lineage>
</organism>
<dbReference type="EMBL" id="CP111023">
    <property type="protein sequence ID" value="WAR21269.1"/>
    <property type="molecule type" value="Genomic_DNA"/>
</dbReference>
<gene>
    <name evidence="1" type="ORF">MAR_015243</name>
</gene>
<protein>
    <submittedName>
        <fullName evidence="1">Uncharacterized protein</fullName>
    </submittedName>
</protein>
<feature type="non-terminal residue" evidence="1">
    <location>
        <position position="1"/>
    </location>
</feature>
<dbReference type="Proteomes" id="UP001164746">
    <property type="component" value="Chromosome 12"/>
</dbReference>
<proteinExistence type="predicted"/>
<name>A0ABY7FIW4_MYAAR</name>
<evidence type="ECO:0000313" key="1">
    <source>
        <dbReference type="EMBL" id="WAR21269.1"/>
    </source>
</evidence>